<reference evidence="3 4" key="1">
    <citation type="submission" date="2017-07" db="EMBL/GenBank/DDBJ databases">
        <title>Genome Sequence of Sulfitobacter pseudonitzschiae Strain SMR1 Isolated from a culture of the Diatom Skeletonema marinoi.</title>
        <authorList>
            <person name="Topel M."/>
            <person name="Pinder M.I.M."/>
            <person name="Johansson O.N."/>
            <person name="Kourtchenko O."/>
            <person name="Godhe A."/>
            <person name="Clarke A.K."/>
        </authorList>
    </citation>
    <scope>NUCLEOTIDE SEQUENCE [LARGE SCALE GENOMIC DNA]</scope>
    <source>
        <strain evidence="3 4">SMR1</strain>
        <plasmid evidence="3 4">pSMR1-1</plasmid>
    </source>
</reference>
<dbReference type="CDD" id="cd02440">
    <property type="entry name" value="AdoMet_MTases"/>
    <property type="match status" value="1"/>
</dbReference>
<dbReference type="Pfam" id="PF13649">
    <property type="entry name" value="Methyltransf_25"/>
    <property type="match status" value="1"/>
</dbReference>
<dbReference type="Gene3D" id="3.40.50.150">
    <property type="entry name" value="Vaccinia Virus protein VP39"/>
    <property type="match status" value="1"/>
</dbReference>
<geneLocation type="plasmid" evidence="3 4">
    <name>pSMR1-1</name>
</geneLocation>
<evidence type="ECO:0000256" key="1">
    <source>
        <dbReference type="ARBA" id="ARBA00022679"/>
    </source>
</evidence>
<dbReference type="OrthoDB" id="7628122at2"/>
<dbReference type="Proteomes" id="UP000199754">
    <property type="component" value="Plasmid pSMR1-1"/>
</dbReference>
<dbReference type="KEGG" id="spse:SULPSESMR1_05021"/>
<organism evidence="3 4">
    <name type="scientific">Pseudosulfitobacter pseudonitzschiae</name>
    <dbReference type="NCBI Taxonomy" id="1402135"/>
    <lineage>
        <taxon>Bacteria</taxon>
        <taxon>Pseudomonadati</taxon>
        <taxon>Pseudomonadota</taxon>
        <taxon>Alphaproteobacteria</taxon>
        <taxon>Rhodobacterales</taxon>
        <taxon>Roseobacteraceae</taxon>
        <taxon>Pseudosulfitobacter</taxon>
    </lineage>
</organism>
<evidence type="ECO:0000313" key="3">
    <source>
        <dbReference type="EMBL" id="ASM74711.1"/>
    </source>
</evidence>
<dbReference type="SUPFAM" id="SSF53335">
    <property type="entry name" value="S-adenosyl-L-methionine-dependent methyltransferases"/>
    <property type="match status" value="1"/>
</dbReference>
<accession>A0A221K6T6</accession>
<dbReference type="GO" id="GO:0016740">
    <property type="term" value="F:transferase activity"/>
    <property type="evidence" value="ECO:0007669"/>
    <property type="project" value="UniProtKB-KW"/>
</dbReference>
<dbReference type="InterPro" id="IPR041698">
    <property type="entry name" value="Methyltransf_25"/>
</dbReference>
<dbReference type="AlphaFoldDB" id="A0A221K6T6"/>
<evidence type="ECO:0000313" key="4">
    <source>
        <dbReference type="Proteomes" id="UP000199754"/>
    </source>
</evidence>
<feature type="domain" description="Methyltransferase" evidence="2">
    <location>
        <begin position="114"/>
        <end position="209"/>
    </location>
</feature>
<evidence type="ECO:0000259" key="2">
    <source>
        <dbReference type="Pfam" id="PF13649"/>
    </source>
</evidence>
<dbReference type="EMBL" id="CP022416">
    <property type="protein sequence ID" value="ASM74711.1"/>
    <property type="molecule type" value="Genomic_DNA"/>
</dbReference>
<dbReference type="InterPro" id="IPR029063">
    <property type="entry name" value="SAM-dependent_MTases_sf"/>
</dbReference>
<proteinExistence type="predicted"/>
<keyword evidence="1 3" id="KW-0808">Transferase</keyword>
<gene>
    <name evidence="3" type="ORF">SULPSESMR1_05021</name>
</gene>
<name>A0A221K6T6_9RHOB</name>
<dbReference type="RefSeq" id="WP_089422728.1">
    <property type="nucleotide sequence ID" value="NZ_CP022416.1"/>
</dbReference>
<sequence length="282" mass="31871">MVKFFDKLSAKRAKSNNDLNAYGIIMRHMNAPPMTIDMHVDPETFEHLQKLVEETWSRLGQEDAHWSVITDEKFRKDRLKSHKDEFFKMGEGDIARVDAAFSRVGASLSNVESVMDFGCGVGRLSIPLARKTKYVLGVDISAAHLHEAKANIDQQGCGNIELFRAECIDDIRKLPEFELVYSIIVLQHNPPPVMLKILDALCSRVKPDGYLYVQAQTYRSGYSYSAKDHLENPSEEMEMHILPQHVFLGTIQDAGLTILEIMEDGAAGDLQYTSQTVLARKR</sequence>
<protein>
    <submittedName>
        <fullName evidence="3">Mg-protoporphyrin IX methyl transferase</fullName>
    </submittedName>
</protein>
<keyword evidence="3" id="KW-0614">Plasmid</keyword>
<keyword evidence="4" id="KW-1185">Reference proteome</keyword>
<dbReference type="PANTHER" id="PTHR43861">
    <property type="entry name" value="TRANS-ACONITATE 2-METHYLTRANSFERASE-RELATED"/>
    <property type="match status" value="1"/>
</dbReference>